<dbReference type="Pfam" id="PF10091">
    <property type="entry name" value="Glycoamylase"/>
    <property type="match status" value="1"/>
</dbReference>
<accession>A0ABS7Z5Q8</accession>
<reference evidence="2" key="1">
    <citation type="submission" date="2020-10" db="EMBL/GenBank/DDBJ databases">
        <authorList>
            <person name="Lu T."/>
            <person name="Wang Q."/>
            <person name="Han X."/>
        </authorList>
    </citation>
    <scope>NUCLEOTIDE SEQUENCE</scope>
    <source>
        <strain evidence="2">WQ 366</strain>
    </source>
</reference>
<gene>
    <name evidence="2" type="ORF">IPZ78_10270</name>
</gene>
<dbReference type="RefSeq" id="WP_225553365.1">
    <property type="nucleotide sequence ID" value="NZ_JADEYP010000017.1"/>
</dbReference>
<name>A0ABS7Z5Q8_9SPHI</name>
<dbReference type="Proteomes" id="UP001165302">
    <property type="component" value="Unassembled WGS sequence"/>
</dbReference>
<proteinExistence type="predicted"/>
<protein>
    <recommendedName>
        <fullName evidence="1">Glycoamylase-like domain-containing protein</fullName>
    </recommendedName>
</protein>
<dbReference type="InterPro" id="IPR019282">
    <property type="entry name" value="Glycoamylase-like_cons_dom"/>
</dbReference>
<dbReference type="EMBL" id="JADEYP010000017">
    <property type="protein sequence ID" value="MCA5005536.1"/>
    <property type="molecule type" value="Genomic_DNA"/>
</dbReference>
<dbReference type="Gene3D" id="1.50.10.140">
    <property type="match status" value="1"/>
</dbReference>
<organism evidence="2 3">
    <name type="scientific">Sphingobacterium bovistauri</name>
    <dbReference type="NCBI Taxonomy" id="2781959"/>
    <lineage>
        <taxon>Bacteria</taxon>
        <taxon>Pseudomonadati</taxon>
        <taxon>Bacteroidota</taxon>
        <taxon>Sphingobacteriia</taxon>
        <taxon>Sphingobacteriales</taxon>
        <taxon>Sphingobacteriaceae</taxon>
        <taxon>Sphingobacterium</taxon>
    </lineage>
</organism>
<keyword evidence="3" id="KW-1185">Reference proteome</keyword>
<evidence type="ECO:0000259" key="1">
    <source>
        <dbReference type="Pfam" id="PF10091"/>
    </source>
</evidence>
<evidence type="ECO:0000313" key="2">
    <source>
        <dbReference type="EMBL" id="MCA5005536.1"/>
    </source>
</evidence>
<feature type="domain" description="Glycoamylase-like" evidence="1">
    <location>
        <begin position="616"/>
        <end position="708"/>
    </location>
</feature>
<comment type="caution">
    <text evidence="2">The sequence shown here is derived from an EMBL/GenBank/DDBJ whole genome shotgun (WGS) entry which is preliminary data.</text>
</comment>
<sequence length="724" mass="83563">MYYLRIIILIAVLVPNKIFADTYPEVVFDNSIVKGSYAKSNVIYSGNSWVENINKHLLVSDTLFFTPGNSLSLKYLSSIDGHWTTTINYSRQKFNYTVEDTDFLSLRLFIPSTQTTANNLPKIFVRQQNAYSDTLRLADYITKLEYNKWLQIKIPIKKFNLTSSQASVLGIGFSQNGHSEKLQQVFLDQIEFLPNKYPEIPLRSAAILSEVKAYDKAVHLKWQLPLSPSIRYIKIYRSIDGKEFYPISIKTVPMQSCLDIVPRIGVKYYYKISWMDYNYQESPSSDIKEVQTTPMNDEEILKLVQLANVNYFIENFDINSGMYMPFRSKNKVIVSTEETAGAILSLIVGVKNEFISRQSALNRISKITFFLLKSQHKNGIFPAYYDARKGVPEYRNDLSIYDVKASAEIIEALLIAREYFNDKSELENDLRNRITQLYQQVNWKSLLNDSNLLTSKLALVEKNENKSNSLIGFNKSINTYLMATGKTKYAIPLDTYFDAIYHKLENIKIDTTQSLNPYYYDERIEENLDVEANSNIIDSTIKVSVFQNKIAYGVNLPFGKLSTSLLGLYKPFLTIRPSAINDSLSNWNNVLSNYLQYTKRRDNEIGVGVNNSDIWGYYKQFDNSDHYRINPAIASSSIFLDKTIGTKSIIDFYKQYGDVLLSELGFRSWIDLRDEDVSDEYTSDNQSSIAIMIENSRTGLIWDLYERIPELKQTRESLFRNKKQ</sequence>
<evidence type="ECO:0000313" key="3">
    <source>
        <dbReference type="Proteomes" id="UP001165302"/>
    </source>
</evidence>